<evidence type="ECO:0000313" key="3">
    <source>
        <dbReference type="EMBL" id="KAK4873992.1"/>
    </source>
</evidence>
<gene>
    <name evidence="3" type="ORF">RN001_013352</name>
</gene>
<dbReference type="PANTHER" id="PTHR46289">
    <property type="entry name" value="52 KDA REPRESSOR OF THE INHIBITOR OF THE PROTEIN KINASE-LIKE PROTEIN-RELATED"/>
    <property type="match status" value="1"/>
</dbReference>
<dbReference type="InterPro" id="IPR012337">
    <property type="entry name" value="RNaseH-like_sf"/>
</dbReference>
<dbReference type="Pfam" id="PF05699">
    <property type="entry name" value="Dimer_Tnp_hAT"/>
    <property type="match status" value="1"/>
</dbReference>
<proteinExistence type="predicted"/>
<feature type="transmembrane region" description="Helical" evidence="1">
    <location>
        <begin position="12"/>
        <end position="35"/>
    </location>
</feature>
<name>A0AAN7SCC9_9COLE</name>
<dbReference type="InterPro" id="IPR052958">
    <property type="entry name" value="IFN-induced_PKR_regulator"/>
</dbReference>
<protein>
    <recommendedName>
        <fullName evidence="2">HAT C-terminal dimerisation domain-containing protein</fullName>
    </recommendedName>
</protein>
<evidence type="ECO:0000259" key="2">
    <source>
        <dbReference type="Pfam" id="PF05699"/>
    </source>
</evidence>
<dbReference type="AlphaFoldDB" id="A0AAN7SCC9"/>
<keyword evidence="4" id="KW-1185">Reference proteome</keyword>
<comment type="caution">
    <text evidence="3">The sequence shown here is derived from an EMBL/GenBank/DDBJ whole genome shotgun (WGS) entry which is preliminary data.</text>
</comment>
<keyword evidence="1" id="KW-1133">Transmembrane helix</keyword>
<organism evidence="3 4">
    <name type="scientific">Aquatica leii</name>
    <dbReference type="NCBI Taxonomy" id="1421715"/>
    <lineage>
        <taxon>Eukaryota</taxon>
        <taxon>Metazoa</taxon>
        <taxon>Ecdysozoa</taxon>
        <taxon>Arthropoda</taxon>
        <taxon>Hexapoda</taxon>
        <taxon>Insecta</taxon>
        <taxon>Pterygota</taxon>
        <taxon>Neoptera</taxon>
        <taxon>Endopterygota</taxon>
        <taxon>Coleoptera</taxon>
        <taxon>Polyphaga</taxon>
        <taxon>Elateriformia</taxon>
        <taxon>Elateroidea</taxon>
        <taxon>Lampyridae</taxon>
        <taxon>Luciolinae</taxon>
        <taxon>Aquatica</taxon>
    </lineage>
</organism>
<accession>A0AAN7SCC9</accession>
<feature type="domain" description="HAT C-terminal dimerisation" evidence="2">
    <location>
        <begin position="158"/>
        <end position="214"/>
    </location>
</feature>
<dbReference type="InterPro" id="IPR008906">
    <property type="entry name" value="HATC_C_dom"/>
</dbReference>
<dbReference type="EMBL" id="JARPUR010000006">
    <property type="protein sequence ID" value="KAK4873992.1"/>
    <property type="molecule type" value="Genomic_DNA"/>
</dbReference>
<evidence type="ECO:0000313" key="4">
    <source>
        <dbReference type="Proteomes" id="UP001353858"/>
    </source>
</evidence>
<keyword evidence="1" id="KW-0472">Membrane</keyword>
<dbReference type="Proteomes" id="UP001353858">
    <property type="component" value="Unassembled WGS sequence"/>
</dbReference>
<dbReference type="PANTHER" id="PTHR46289:SF14">
    <property type="entry name" value="DUF4371 DOMAIN-CONTAINING PROTEIN"/>
    <property type="match status" value="1"/>
</dbReference>
<dbReference type="GO" id="GO:0046983">
    <property type="term" value="F:protein dimerization activity"/>
    <property type="evidence" value="ECO:0007669"/>
    <property type="project" value="InterPro"/>
</dbReference>
<reference evidence="4" key="1">
    <citation type="submission" date="2023-01" db="EMBL/GenBank/DDBJ databases">
        <title>Key to firefly adult light organ development and bioluminescence: homeobox transcription factors regulate luciferase expression and transportation to peroxisome.</title>
        <authorList>
            <person name="Fu X."/>
        </authorList>
    </citation>
    <scope>NUCLEOTIDE SEQUENCE [LARGE SCALE GENOMIC DNA]</scope>
</reference>
<keyword evidence="1" id="KW-0812">Transmembrane</keyword>
<evidence type="ECO:0000256" key="1">
    <source>
        <dbReference type="SAM" id="Phobius"/>
    </source>
</evidence>
<dbReference type="SUPFAM" id="SSF53098">
    <property type="entry name" value="Ribonuclease H-like"/>
    <property type="match status" value="1"/>
</dbReference>
<sequence length="225" mass="25532">MDRSSPSSQSASLLVSVLQFDFVLSLTVTAAVVALDLHFCYEMVEKVIKTLEKYRETKFEEIYQEALNVFLPFSDFVLGQLKSRFSKNDHSSIFDLFTLIPSSIVKTTNLTAVVAAARVYSCDLPHPFSLSREITLWKELWSGREHLPQTAAEARQEANEIFPNVKILLQVLATIPVSTCSVERSLSSLKQFKTYLRTTMTEDRLNGLAAMYTHWDISRDLQPLT</sequence>